<feature type="region of interest" description="Disordered" evidence="5">
    <location>
        <begin position="671"/>
        <end position="706"/>
    </location>
</feature>
<feature type="compositionally biased region" description="Acidic residues" evidence="5">
    <location>
        <begin position="560"/>
        <end position="572"/>
    </location>
</feature>
<evidence type="ECO:0000256" key="5">
    <source>
        <dbReference type="SAM" id="MobiDB-lite"/>
    </source>
</evidence>
<dbReference type="InterPro" id="IPR052727">
    <property type="entry name" value="Rab4/Rab5_effector"/>
</dbReference>
<dbReference type="GO" id="GO:0008270">
    <property type="term" value="F:zinc ion binding"/>
    <property type="evidence" value="ECO:0007669"/>
    <property type="project" value="UniProtKB-KW"/>
</dbReference>
<feature type="region of interest" description="Disordered" evidence="5">
    <location>
        <begin position="548"/>
        <end position="577"/>
    </location>
</feature>
<gene>
    <name evidence="8" type="ORF">Ae201684_014206</name>
</gene>
<evidence type="ECO:0000256" key="2">
    <source>
        <dbReference type="ARBA" id="ARBA00022771"/>
    </source>
</evidence>
<feature type="domain" description="FYVE-type" evidence="6">
    <location>
        <begin position="321"/>
        <end position="379"/>
    </location>
</feature>
<dbReference type="InterPro" id="IPR013083">
    <property type="entry name" value="Znf_RING/FYVE/PHD"/>
</dbReference>
<dbReference type="SMART" id="SM00064">
    <property type="entry name" value="FYVE"/>
    <property type="match status" value="1"/>
</dbReference>
<feature type="compositionally biased region" description="Low complexity" evidence="5">
    <location>
        <begin position="636"/>
        <end position="649"/>
    </location>
</feature>
<dbReference type="Pfam" id="PF01852">
    <property type="entry name" value="START"/>
    <property type="match status" value="1"/>
</dbReference>
<keyword evidence="3" id="KW-0862">Zinc</keyword>
<dbReference type="VEuPathDB" id="FungiDB:AeMF1_010996"/>
<dbReference type="PROSITE" id="PS50848">
    <property type="entry name" value="START"/>
    <property type="match status" value="1"/>
</dbReference>
<evidence type="ECO:0000256" key="1">
    <source>
        <dbReference type="ARBA" id="ARBA00022723"/>
    </source>
</evidence>
<evidence type="ECO:0000256" key="3">
    <source>
        <dbReference type="ARBA" id="ARBA00022833"/>
    </source>
</evidence>
<comment type="caution">
    <text evidence="8">The sequence shown here is derived from an EMBL/GenBank/DDBJ whole genome shotgun (WGS) entry which is preliminary data.</text>
</comment>
<dbReference type="InterPro" id="IPR023393">
    <property type="entry name" value="START-like_dom_sf"/>
</dbReference>
<evidence type="ECO:0000259" key="6">
    <source>
        <dbReference type="PROSITE" id="PS50178"/>
    </source>
</evidence>
<dbReference type="Gene3D" id="3.30.40.10">
    <property type="entry name" value="Zinc/RING finger domain, C3HC4 (zinc finger)"/>
    <property type="match status" value="1"/>
</dbReference>
<accession>A0A6G0WKQ8</accession>
<dbReference type="AlphaFoldDB" id="A0A6G0WKQ8"/>
<proteinExistence type="predicted"/>
<dbReference type="GO" id="GO:0008289">
    <property type="term" value="F:lipid binding"/>
    <property type="evidence" value="ECO:0007669"/>
    <property type="project" value="InterPro"/>
</dbReference>
<dbReference type="SUPFAM" id="SSF57903">
    <property type="entry name" value="FYVE/PHD zinc finger"/>
    <property type="match status" value="1"/>
</dbReference>
<feature type="compositionally biased region" description="Low complexity" evidence="5">
    <location>
        <begin position="38"/>
        <end position="56"/>
    </location>
</feature>
<feature type="region of interest" description="Disordered" evidence="5">
    <location>
        <begin position="596"/>
        <end position="651"/>
    </location>
</feature>
<sequence>MDHFMHWKAHFVFPSGSQEADHLRGHIAKTMRRNTMTSRGLGDSGGSSSHSASTSSKFPLPNDHFRVPKLSSNETEFFNSVARKSCTKVIYYARLNGGPVTWIPISSPASSHVQVYMGKMAGDTSSTSYFCATTQLHASLDQVAQVFRHESTAEFREFAKSFAPDYFDCATLTNLVLPSDATPMHYIGLKWAAVESPTMFIKHRDFCFLECQDEFVDRRTGRRGWVNSMHSVSWDHCSPMEKSHGLVRASIYRSGYVFIESDTPNCLEVIHVLQVDLKGSLPQWVTSSVMRRRVMEVGRLQHFFRVKNLDPKAFFAHVEPKKHALYCQVCHDKFAFTKRHCRKCGTVVCKKCSSDILVDLDGTGPVKIRVCIECTNKRLSYEEASVTAAADETCEEEPQASKAQSERRRGKRYQSSDWFMSHRAALMANPFRPSVSLSCDAANSSLVADIAEASVEVQEEIMPMTSKMPTVFQPRSARLVKKTGDGLKRMRQARGANPLGETFGIEQFNPEDISFHSLDRPSSVMKSTPSSSLDWQFNSLLAMHRVSHSTGRVSDVSDLSLDEEDEENEGDNDGPVPLQSLAEEAVVEDHEDIAAPPTSPLAEEVHQSETQEAVEEPNERSPNVQEAPKAPEIREAPAIPATTPTPTTPSIHPYALVSEMLICPSVQSSRRGLLLNPSGSTSSSSSPTSSPTKPTSKQPKDQSPDVIVATSERLTIGLSKLGRFEPPHVENVRTKP</sequence>
<keyword evidence="9" id="KW-1185">Reference proteome</keyword>
<dbReference type="InterPro" id="IPR017455">
    <property type="entry name" value="Znf_FYVE-rel"/>
</dbReference>
<evidence type="ECO:0000259" key="7">
    <source>
        <dbReference type="PROSITE" id="PS50848"/>
    </source>
</evidence>
<dbReference type="PANTHER" id="PTHR13510:SF44">
    <property type="entry name" value="RABENOSYN-5"/>
    <property type="match status" value="1"/>
</dbReference>
<dbReference type="Pfam" id="PF01363">
    <property type="entry name" value="FYVE"/>
    <property type="match status" value="1"/>
</dbReference>
<dbReference type="InterPro" id="IPR002913">
    <property type="entry name" value="START_lipid-bd_dom"/>
</dbReference>
<reference evidence="8 9" key="1">
    <citation type="submission" date="2019-07" db="EMBL/GenBank/DDBJ databases">
        <title>Genomics analysis of Aphanomyces spp. identifies a new class of oomycete effector associated with host adaptation.</title>
        <authorList>
            <person name="Gaulin E."/>
        </authorList>
    </citation>
    <scope>NUCLEOTIDE SEQUENCE [LARGE SCALE GENOMIC DNA]</scope>
    <source>
        <strain evidence="8 9">ATCC 201684</strain>
    </source>
</reference>
<dbReference type="CDD" id="cd00065">
    <property type="entry name" value="FYVE_like_SF"/>
    <property type="match status" value="1"/>
</dbReference>
<evidence type="ECO:0000313" key="8">
    <source>
        <dbReference type="EMBL" id="KAF0727867.1"/>
    </source>
</evidence>
<evidence type="ECO:0008006" key="10">
    <source>
        <dbReference type="Google" id="ProtNLM"/>
    </source>
</evidence>
<feature type="compositionally biased region" description="Low complexity" evidence="5">
    <location>
        <begin position="677"/>
        <end position="696"/>
    </location>
</feature>
<protein>
    <recommendedName>
        <fullName evidence="10">FYVE-type domain-containing protein</fullName>
    </recommendedName>
</protein>
<keyword evidence="1" id="KW-0479">Metal-binding</keyword>
<dbReference type="Proteomes" id="UP000481153">
    <property type="component" value="Unassembled WGS sequence"/>
</dbReference>
<feature type="region of interest" description="Disordered" evidence="5">
    <location>
        <begin position="392"/>
        <end position="412"/>
    </location>
</feature>
<name>A0A6G0WKQ8_9STRA</name>
<evidence type="ECO:0000256" key="4">
    <source>
        <dbReference type="PROSITE-ProRule" id="PRU00091"/>
    </source>
</evidence>
<dbReference type="PROSITE" id="PS50178">
    <property type="entry name" value="ZF_FYVE"/>
    <property type="match status" value="1"/>
</dbReference>
<dbReference type="InterPro" id="IPR000306">
    <property type="entry name" value="Znf_FYVE"/>
</dbReference>
<feature type="domain" description="START" evidence="7">
    <location>
        <begin position="102"/>
        <end position="290"/>
    </location>
</feature>
<dbReference type="EMBL" id="VJMJ01000187">
    <property type="protein sequence ID" value="KAF0727867.1"/>
    <property type="molecule type" value="Genomic_DNA"/>
</dbReference>
<keyword evidence="2 4" id="KW-0863">Zinc-finger</keyword>
<dbReference type="SUPFAM" id="SSF55961">
    <property type="entry name" value="Bet v1-like"/>
    <property type="match status" value="1"/>
</dbReference>
<dbReference type="InterPro" id="IPR011011">
    <property type="entry name" value="Znf_FYVE_PHD"/>
</dbReference>
<dbReference type="Gene3D" id="3.30.530.20">
    <property type="match status" value="1"/>
</dbReference>
<feature type="region of interest" description="Disordered" evidence="5">
    <location>
        <begin position="32"/>
        <end position="60"/>
    </location>
</feature>
<evidence type="ECO:0000313" key="9">
    <source>
        <dbReference type="Proteomes" id="UP000481153"/>
    </source>
</evidence>
<dbReference type="PANTHER" id="PTHR13510">
    <property type="entry name" value="FYVE-FINGER-CONTAINING RAB5 EFFECTOR PROTEIN RABENOSYN-5-RELATED"/>
    <property type="match status" value="1"/>
</dbReference>
<organism evidence="8 9">
    <name type="scientific">Aphanomyces euteiches</name>
    <dbReference type="NCBI Taxonomy" id="100861"/>
    <lineage>
        <taxon>Eukaryota</taxon>
        <taxon>Sar</taxon>
        <taxon>Stramenopiles</taxon>
        <taxon>Oomycota</taxon>
        <taxon>Saprolegniomycetes</taxon>
        <taxon>Saprolegniales</taxon>
        <taxon>Verrucalvaceae</taxon>
        <taxon>Aphanomyces</taxon>
    </lineage>
</organism>